<evidence type="ECO:0000313" key="3">
    <source>
        <dbReference type="Proteomes" id="UP000189956"/>
    </source>
</evidence>
<proteinExistence type="predicted"/>
<sequence>MKAYILFQTDVHKTKSSRVCFGVFSTEEKAIIAAKENDLYNYLSEVVIIECDIDKFEEL</sequence>
<feature type="domain" description="DUF7336" evidence="1">
    <location>
        <begin position="1"/>
        <end position="55"/>
    </location>
</feature>
<name>A0A1T4JND3_PORCN</name>
<organism evidence="2 3">
    <name type="scientific">Porphyromonas cangingivalis</name>
    <dbReference type="NCBI Taxonomy" id="36874"/>
    <lineage>
        <taxon>Bacteria</taxon>
        <taxon>Pseudomonadati</taxon>
        <taxon>Bacteroidota</taxon>
        <taxon>Bacteroidia</taxon>
        <taxon>Bacteroidales</taxon>
        <taxon>Porphyromonadaceae</taxon>
        <taxon>Porphyromonas</taxon>
    </lineage>
</organism>
<dbReference type="RefSeq" id="WP_025003718.1">
    <property type="nucleotide sequence ID" value="NZ_FUWL01000003.1"/>
</dbReference>
<evidence type="ECO:0000313" key="2">
    <source>
        <dbReference type="EMBL" id="SJZ31702.1"/>
    </source>
</evidence>
<dbReference type="Pfam" id="PF24024">
    <property type="entry name" value="DUF7336"/>
    <property type="match status" value="1"/>
</dbReference>
<gene>
    <name evidence="2" type="ORF">SAMN02745205_00163</name>
</gene>
<dbReference type="Proteomes" id="UP000189956">
    <property type="component" value="Unassembled WGS sequence"/>
</dbReference>
<dbReference type="EMBL" id="FUWL01000003">
    <property type="protein sequence ID" value="SJZ31702.1"/>
    <property type="molecule type" value="Genomic_DNA"/>
</dbReference>
<dbReference type="AlphaFoldDB" id="A0A1T4JND3"/>
<evidence type="ECO:0000259" key="1">
    <source>
        <dbReference type="Pfam" id="PF24024"/>
    </source>
</evidence>
<accession>A0A1T4JND3</accession>
<reference evidence="2 3" key="1">
    <citation type="submission" date="2017-02" db="EMBL/GenBank/DDBJ databases">
        <authorList>
            <person name="Peterson S.W."/>
        </authorList>
    </citation>
    <scope>NUCLEOTIDE SEQUENCE [LARGE SCALE GENOMIC DNA]</scope>
    <source>
        <strain evidence="2 3">ATCC 700135</strain>
    </source>
</reference>
<dbReference type="InterPro" id="IPR055760">
    <property type="entry name" value="DUF7336"/>
</dbReference>
<protein>
    <recommendedName>
        <fullName evidence="1">DUF7336 domain-containing protein</fullName>
    </recommendedName>
</protein>